<feature type="domain" description="CobE/GbiG C-terminal" evidence="1">
    <location>
        <begin position="3"/>
        <end position="117"/>
    </location>
</feature>
<dbReference type="AlphaFoldDB" id="A0A973WPR9"/>
<dbReference type="PANTHER" id="PTHR37477">
    <property type="entry name" value="COBALT-PRECORRIN-5A HYDROLASE"/>
    <property type="match status" value="1"/>
</dbReference>
<dbReference type="RefSeq" id="WP_176532331.1">
    <property type="nucleotide sequence ID" value="NZ_CP088022.1"/>
</dbReference>
<dbReference type="InterPro" id="IPR052553">
    <property type="entry name" value="CbiG_hydrolase"/>
</dbReference>
<evidence type="ECO:0000313" key="2">
    <source>
        <dbReference type="EMBL" id="NVL08873.1"/>
    </source>
</evidence>
<accession>A0A973WPR9</accession>
<reference evidence="2" key="1">
    <citation type="submission" date="2020-06" db="EMBL/GenBank/DDBJ databases">
        <title>Whole Genome Sequence of Bradyrhizobium sp. Strain 66S1MB.</title>
        <authorList>
            <person name="Bromfield E."/>
            <person name="Cloutier S."/>
        </authorList>
    </citation>
    <scope>NUCLEOTIDE SEQUENCE</scope>
    <source>
        <strain evidence="2">66S1MB</strain>
    </source>
</reference>
<dbReference type="EMBL" id="JABWSX010000001">
    <property type="protein sequence ID" value="NVL08873.1"/>
    <property type="molecule type" value="Genomic_DNA"/>
</dbReference>
<dbReference type="InterPro" id="IPR036518">
    <property type="entry name" value="CobE/GbiG_C_sf"/>
</dbReference>
<name>A0A973WPR9_9BRAD</name>
<proteinExistence type="predicted"/>
<dbReference type="SUPFAM" id="SSF159664">
    <property type="entry name" value="CobE/GbiG C-terminal domain-like"/>
    <property type="match status" value="1"/>
</dbReference>
<dbReference type="Pfam" id="PF01890">
    <property type="entry name" value="CbiG_C"/>
    <property type="match status" value="1"/>
</dbReference>
<protein>
    <submittedName>
        <fullName evidence="2">Cobalamin biosynthesis protein</fullName>
    </submittedName>
</protein>
<gene>
    <name evidence="2" type="ORF">HU230_24515</name>
</gene>
<comment type="caution">
    <text evidence="2">The sequence shown here is derived from an EMBL/GenBank/DDBJ whole genome shotgun (WGS) entry which is preliminary data.</text>
</comment>
<dbReference type="PANTHER" id="PTHR37477:SF1">
    <property type="entry name" value="COBALT-PRECORRIN-5A HYDROLASE"/>
    <property type="match status" value="1"/>
</dbReference>
<dbReference type="InterPro" id="IPR002750">
    <property type="entry name" value="CobE/GbiG_C"/>
</dbReference>
<organism evidence="2">
    <name type="scientific">Bradyrhizobium quebecense</name>
    <dbReference type="NCBI Taxonomy" id="2748629"/>
    <lineage>
        <taxon>Bacteria</taxon>
        <taxon>Pseudomonadati</taxon>
        <taxon>Pseudomonadota</taxon>
        <taxon>Alphaproteobacteria</taxon>
        <taxon>Hyphomicrobiales</taxon>
        <taxon>Nitrobacteraceae</taxon>
        <taxon>Bradyrhizobium</taxon>
    </lineage>
</organism>
<dbReference type="Gene3D" id="3.30.420.180">
    <property type="entry name" value="CobE/GbiG C-terminal domain"/>
    <property type="match status" value="1"/>
</dbReference>
<evidence type="ECO:0000259" key="1">
    <source>
        <dbReference type="Pfam" id="PF01890"/>
    </source>
</evidence>
<sequence>MRVAGLGFRSNASVASLREALDAAGGPEGLAAVATVSDKADAVALRALAQELGLPIRGIPAEMLAEMQTATQSEFVRARFGTGSVAEAAAVAAAGRGARLISVRAVSQDQMATAAIAEGDGE</sequence>
<dbReference type="GO" id="GO:0009236">
    <property type="term" value="P:cobalamin biosynthetic process"/>
    <property type="evidence" value="ECO:0007669"/>
    <property type="project" value="InterPro"/>
</dbReference>